<protein>
    <submittedName>
        <fullName evidence="6">TetR/AcrR family transcriptional regulator</fullName>
    </submittedName>
</protein>
<dbReference type="AlphaFoldDB" id="A0A2S5GBY8"/>
<dbReference type="GO" id="GO:0003677">
    <property type="term" value="F:DNA binding"/>
    <property type="evidence" value="ECO:0007669"/>
    <property type="project" value="UniProtKB-UniRule"/>
</dbReference>
<keyword evidence="3" id="KW-0804">Transcription</keyword>
<keyword evidence="1" id="KW-0805">Transcription regulation</keyword>
<evidence type="ECO:0000256" key="3">
    <source>
        <dbReference type="ARBA" id="ARBA00023163"/>
    </source>
</evidence>
<organism evidence="6 7">
    <name type="scientific">Jeotgalibacillus proteolyticus</name>
    <dbReference type="NCBI Taxonomy" id="2082395"/>
    <lineage>
        <taxon>Bacteria</taxon>
        <taxon>Bacillati</taxon>
        <taxon>Bacillota</taxon>
        <taxon>Bacilli</taxon>
        <taxon>Bacillales</taxon>
        <taxon>Caryophanaceae</taxon>
        <taxon>Jeotgalibacillus</taxon>
    </lineage>
</organism>
<dbReference type="SUPFAM" id="SSF46689">
    <property type="entry name" value="Homeodomain-like"/>
    <property type="match status" value="1"/>
</dbReference>
<keyword evidence="7" id="KW-1185">Reference proteome</keyword>
<comment type="caution">
    <text evidence="6">The sequence shown here is derived from an EMBL/GenBank/DDBJ whole genome shotgun (WGS) entry which is preliminary data.</text>
</comment>
<evidence type="ECO:0000313" key="6">
    <source>
        <dbReference type="EMBL" id="PPA70431.1"/>
    </source>
</evidence>
<evidence type="ECO:0000313" key="7">
    <source>
        <dbReference type="Proteomes" id="UP000239047"/>
    </source>
</evidence>
<reference evidence="6 7" key="1">
    <citation type="submission" date="2018-02" db="EMBL/GenBank/DDBJ databases">
        <title>Jeotgalibacillus proteolyticum sp. nov. a protease producing bacterium isolated from ocean sediments of Laizhou Bay.</title>
        <authorList>
            <person name="Li Y."/>
        </authorList>
    </citation>
    <scope>NUCLEOTIDE SEQUENCE [LARGE SCALE GENOMIC DNA]</scope>
    <source>
        <strain evidence="6 7">22-7</strain>
    </source>
</reference>
<dbReference type="PROSITE" id="PS50977">
    <property type="entry name" value="HTH_TETR_2"/>
    <property type="match status" value="1"/>
</dbReference>
<keyword evidence="2 4" id="KW-0238">DNA-binding</keyword>
<name>A0A2S5GBY8_9BACL</name>
<feature type="domain" description="HTH tetR-type" evidence="5">
    <location>
        <begin position="2"/>
        <end position="62"/>
    </location>
</feature>
<evidence type="ECO:0000256" key="1">
    <source>
        <dbReference type="ARBA" id="ARBA00023015"/>
    </source>
</evidence>
<dbReference type="PANTHER" id="PTHR47506">
    <property type="entry name" value="TRANSCRIPTIONAL REGULATORY PROTEIN"/>
    <property type="match status" value="1"/>
</dbReference>
<dbReference type="EMBL" id="PREZ01000004">
    <property type="protein sequence ID" value="PPA70431.1"/>
    <property type="molecule type" value="Genomic_DNA"/>
</dbReference>
<dbReference type="InterPro" id="IPR001647">
    <property type="entry name" value="HTH_TetR"/>
</dbReference>
<dbReference type="OrthoDB" id="116240at2"/>
<feature type="DNA-binding region" description="H-T-H motif" evidence="4">
    <location>
        <begin position="25"/>
        <end position="44"/>
    </location>
</feature>
<accession>A0A2S5GBY8</accession>
<dbReference type="PANTHER" id="PTHR47506:SF1">
    <property type="entry name" value="HTH-TYPE TRANSCRIPTIONAL REGULATOR YJDC"/>
    <property type="match status" value="1"/>
</dbReference>
<gene>
    <name evidence="6" type="ORF">C4B60_12720</name>
</gene>
<evidence type="ECO:0000259" key="5">
    <source>
        <dbReference type="PROSITE" id="PS50977"/>
    </source>
</evidence>
<dbReference type="PRINTS" id="PR00455">
    <property type="entry name" value="HTHTETR"/>
</dbReference>
<proteinExistence type="predicted"/>
<sequence>MSRKRQDLMERAEVLFYENGFHGVGLKRVVSEAGVALMTLYNHFESKEDLIMAVLTGREERYFSLLNKAVEAENSDNQADIAMLLAKSHINWLRTEGKNGCMFLRAKEEYTFENEDIVNQVIAHKETLISFFQKHNITKNQAVQLTMLLEGATALAEVGDLENVENNLYSLVKMVFEK</sequence>
<dbReference type="Gene3D" id="1.10.357.10">
    <property type="entry name" value="Tetracycline Repressor, domain 2"/>
    <property type="match status" value="1"/>
</dbReference>
<dbReference type="Pfam" id="PF00440">
    <property type="entry name" value="TetR_N"/>
    <property type="match status" value="1"/>
</dbReference>
<dbReference type="RefSeq" id="WP_104058381.1">
    <property type="nucleotide sequence ID" value="NZ_PREZ01000004.1"/>
</dbReference>
<evidence type="ECO:0000256" key="4">
    <source>
        <dbReference type="PROSITE-ProRule" id="PRU00335"/>
    </source>
</evidence>
<evidence type="ECO:0000256" key="2">
    <source>
        <dbReference type="ARBA" id="ARBA00023125"/>
    </source>
</evidence>
<dbReference type="InterPro" id="IPR009057">
    <property type="entry name" value="Homeodomain-like_sf"/>
</dbReference>
<dbReference type="Proteomes" id="UP000239047">
    <property type="component" value="Unassembled WGS sequence"/>
</dbReference>